<evidence type="ECO:0000256" key="2">
    <source>
        <dbReference type="ARBA" id="ARBA00022448"/>
    </source>
</evidence>
<keyword evidence="7" id="KW-0067">ATP-binding</keyword>
<keyword evidence="2" id="KW-0813">Transport</keyword>
<dbReference type="Pfam" id="PF00005">
    <property type="entry name" value="ABC_tran"/>
    <property type="match status" value="1"/>
</dbReference>
<dbReference type="SUPFAM" id="SSF52540">
    <property type="entry name" value="P-loop containing nucleoside triphosphate hydrolases"/>
    <property type="match status" value="1"/>
</dbReference>
<feature type="domain" description="ABC transmembrane type-1" evidence="13">
    <location>
        <begin position="32"/>
        <end position="307"/>
    </location>
</feature>
<dbReference type="GO" id="GO:0005886">
    <property type="term" value="C:plasma membrane"/>
    <property type="evidence" value="ECO:0007669"/>
    <property type="project" value="UniProtKB-SubCell"/>
</dbReference>
<evidence type="ECO:0000313" key="14">
    <source>
        <dbReference type="EMBL" id="APC00441.1"/>
    </source>
</evidence>
<dbReference type="Pfam" id="PF00664">
    <property type="entry name" value="ABC_membrane"/>
    <property type="match status" value="1"/>
</dbReference>
<accession>A0AAC9ITD1</accession>
<evidence type="ECO:0000259" key="13">
    <source>
        <dbReference type="PROSITE" id="PS50929"/>
    </source>
</evidence>
<dbReference type="CDD" id="cd18586">
    <property type="entry name" value="ABC_6TM_PrtD_like"/>
    <property type="match status" value="1"/>
</dbReference>
<dbReference type="Gene3D" id="1.20.1560.10">
    <property type="entry name" value="ABC transporter type 1, transmembrane domain"/>
    <property type="match status" value="1"/>
</dbReference>
<dbReference type="PANTHER" id="PTHR24221:SF248">
    <property type="entry name" value="ABC TRANSPORTER TRANSMEMBRANE REGION"/>
    <property type="match status" value="1"/>
</dbReference>
<evidence type="ECO:0000256" key="8">
    <source>
        <dbReference type="ARBA" id="ARBA00022989"/>
    </source>
</evidence>
<evidence type="ECO:0000256" key="10">
    <source>
        <dbReference type="SAM" id="MobiDB-lite"/>
    </source>
</evidence>
<dbReference type="InterPro" id="IPR017871">
    <property type="entry name" value="ABC_transporter-like_CS"/>
</dbReference>
<keyword evidence="4" id="KW-0997">Cell inner membrane</keyword>
<evidence type="ECO:0000256" key="5">
    <source>
        <dbReference type="ARBA" id="ARBA00022692"/>
    </source>
</evidence>
<dbReference type="InterPro" id="IPR003439">
    <property type="entry name" value="ABC_transporter-like_ATP-bd"/>
</dbReference>
<feature type="transmembrane region" description="Helical" evidence="11">
    <location>
        <begin position="254"/>
        <end position="273"/>
    </location>
</feature>
<dbReference type="RefSeq" id="WP_071538671.1">
    <property type="nucleotide sequence ID" value="NZ_CP015016.1"/>
</dbReference>
<evidence type="ECO:0000256" key="6">
    <source>
        <dbReference type="ARBA" id="ARBA00022741"/>
    </source>
</evidence>
<dbReference type="GO" id="GO:0005524">
    <property type="term" value="F:ATP binding"/>
    <property type="evidence" value="ECO:0007669"/>
    <property type="project" value="UniProtKB-KW"/>
</dbReference>
<dbReference type="GO" id="GO:0030253">
    <property type="term" value="P:protein secretion by the type I secretion system"/>
    <property type="evidence" value="ECO:0007669"/>
    <property type="project" value="InterPro"/>
</dbReference>
<organism evidence="14 15">
    <name type="scientific">Polynucleobacter asymbioticus</name>
    <dbReference type="NCBI Taxonomy" id="576611"/>
    <lineage>
        <taxon>Bacteria</taxon>
        <taxon>Pseudomonadati</taxon>
        <taxon>Pseudomonadota</taxon>
        <taxon>Betaproteobacteria</taxon>
        <taxon>Burkholderiales</taxon>
        <taxon>Burkholderiaceae</taxon>
        <taxon>Polynucleobacter</taxon>
    </lineage>
</organism>
<feature type="transmembrane region" description="Helical" evidence="11">
    <location>
        <begin position="66"/>
        <end position="86"/>
    </location>
</feature>
<dbReference type="Gene3D" id="3.40.50.300">
    <property type="entry name" value="P-loop containing nucleotide triphosphate hydrolases"/>
    <property type="match status" value="1"/>
</dbReference>
<name>A0AAC9ITD1_9BURK</name>
<dbReference type="InterPro" id="IPR003593">
    <property type="entry name" value="AAA+_ATPase"/>
</dbReference>
<evidence type="ECO:0000256" key="4">
    <source>
        <dbReference type="ARBA" id="ARBA00022519"/>
    </source>
</evidence>
<dbReference type="SUPFAM" id="SSF90123">
    <property type="entry name" value="ABC transporter transmembrane region"/>
    <property type="match status" value="1"/>
</dbReference>
<dbReference type="NCBIfam" id="TIGR01842">
    <property type="entry name" value="type_I_sec_PrtD"/>
    <property type="match status" value="1"/>
</dbReference>
<keyword evidence="5 11" id="KW-0812">Transmembrane</keyword>
<dbReference type="PANTHER" id="PTHR24221">
    <property type="entry name" value="ATP-BINDING CASSETTE SUB-FAMILY B"/>
    <property type="match status" value="1"/>
</dbReference>
<feature type="region of interest" description="Disordered" evidence="10">
    <location>
        <begin position="590"/>
        <end position="614"/>
    </location>
</feature>
<evidence type="ECO:0000256" key="7">
    <source>
        <dbReference type="ARBA" id="ARBA00022840"/>
    </source>
</evidence>
<dbReference type="InterPro" id="IPR036640">
    <property type="entry name" value="ABC1_TM_sf"/>
</dbReference>
<evidence type="ECO:0000256" key="1">
    <source>
        <dbReference type="ARBA" id="ARBA00004651"/>
    </source>
</evidence>
<feature type="transmembrane region" description="Helical" evidence="11">
    <location>
        <begin position="28"/>
        <end position="54"/>
    </location>
</feature>
<dbReference type="FunFam" id="1.20.1560.10:FF:000109">
    <property type="entry name" value="Alkaline protease secretion ATP-binding protein aprD"/>
    <property type="match status" value="1"/>
</dbReference>
<proteinExistence type="predicted"/>
<dbReference type="InterPro" id="IPR010128">
    <property type="entry name" value="ATPase_T1SS_PrtD-like"/>
</dbReference>
<dbReference type="FunFam" id="3.40.50.300:FF:001444">
    <property type="entry name" value="ABC transporter ATP-binding protein"/>
    <property type="match status" value="1"/>
</dbReference>
<evidence type="ECO:0000256" key="9">
    <source>
        <dbReference type="ARBA" id="ARBA00023136"/>
    </source>
</evidence>
<dbReference type="GO" id="GO:0030256">
    <property type="term" value="C:type I protein secretion system complex"/>
    <property type="evidence" value="ECO:0007669"/>
    <property type="project" value="InterPro"/>
</dbReference>
<evidence type="ECO:0000259" key="12">
    <source>
        <dbReference type="PROSITE" id="PS50893"/>
    </source>
</evidence>
<keyword evidence="3" id="KW-1003">Cell membrane</keyword>
<evidence type="ECO:0000256" key="11">
    <source>
        <dbReference type="SAM" id="Phobius"/>
    </source>
</evidence>
<keyword evidence="8 11" id="KW-1133">Transmembrane helix</keyword>
<feature type="compositionally biased region" description="Polar residues" evidence="10">
    <location>
        <begin position="593"/>
        <end position="605"/>
    </location>
</feature>
<feature type="transmembrane region" description="Helical" evidence="11">
    <location>
        <begin position="152"/>
        <end position="181"/>
    </location>
</feature>
<dbReference type="SMART" id="SM00382">
    <property type="entry name" value="AAA"/>
    <property type="match status" value="1"/>
</dbReference>
<dbReference type="Proteomes" id="UP000182060">
    <property type="component" value="Chromosome"/>
</dbReference>
<sequence>MSTNLQNRLGQMMPKNEITEALVKFKKVFYTIAIFTACINILMLVPSIYMLEVYDRVLASRNETTLYMLSLMVLGFFALISVVEYLRSMVVIRIGAKMDGFLNNRVYTAAFEQNLRSTGVNAGQALNDLTTIRQFVTGNGMFAFFDAPWFPVYLIVIFVFSFWMGLFALVSIILLVGLAWLNEIVSRKPLAEANTTAIRSSNVATNNLRNAEVIEAMGMLPNMRKRWYAEHVKFLRLQAEASQKASKLSSITKFVRVSVQSLILGMGALLVIYGEVTSGMMIAGSILLGRALQPVEQIIAVWRQWSGVMSAYTRLQKLLSDNPPRIAGMELPKPEGHLSVEGVTAGPPMVAVAVLKSVSFQINAGDCLGVIGPSGSGKSTLARLLVGVWRSAVGKVRLDGADVFQWNKDDLGPHMGYLPQDIELFAGTISENIARFGEVDAEQVILAAKLAGVNDLILRMPEGYDTPIGDGGLGLSGGEKQRIGLARALYGNPSLIVLDEPNSNLDDLGEIALTQAIIRLRQLAKTVILISHRPSIIRETNKLLVLRDGIVAAFGPTDQVLKDMAQFKAQQESQAAARAKAEADARAQAAASVSNHINSVDTPSSGDDFAGGDA</sequence>
<dbReference type="InterPro" id="IPR047957">
    <property type="entry name" value="ABC_AprD-like_6TM"/>
</dbReference>
<keyword evidence="9 11" id="KW-0472">Membrane</keyword>
<comment type="subcellular location">
    <subcellularLocation>
        <location evidence="1">Cell membrane</location>
        <topology evidence="1">Multi-pass membrane protein</topology>
    </subcellularLocation>
</comment>
<dbReference type="GO" id="GO:0016887">
    <property type="term" value="F:ATP hydrolysis activity"/>
    <property type="evidence" value="ECO:0007669"/>
    <property type="project" value="InterPro"/>
</dbReference>
<dbReference type="PROSITE" id="PS50929">
    <property type="entry name" value="ABC_TM1F"/>
    <property type="match status" value="1"/>
</dbReference>
<evidence type="ECO:0000256" key="3">
    <source>
        <dbReference type="ARBA" id="ARBA00022475"/>
    </source>
</evidence>
<dbReference type="PROSITE" id="PS50893">
    <property type="entry name" value="ABC_TRANSPORTER_2"/>
    <property type="match status" value="1"/>
</dbReference>
<dbReference type="InterPro" id="IPR039421">
    <property type="entry name" value="Type_1_exporter"/>
</dbReference>
<dbReference type="AlphaFoldDB" id="A0AAC9ITD1"/>
<keyword evidence="6" id="KW-0547">Nucleotide-binding</keyword>
<dbReference type="EMBL" id="CP015017">
    <property type="protein sequence ID" value="APC00441.1"/>
    <property type="molecule type" value="Genomic_DNA"/>
</dbReference>
<gene>
    <name evidence="14" type="ORF">AOC25_01805</name>
</gene>
<dbReference type="GO" id="GO:0034040">
    <property type="term" value="F:ATPase-coupled lipid transmembrane transporter activity"/>
    <property type="evidence" value="ECO:0007669"/>
    <property type="project" value="TreeGrafter"/>
</dbReference>
<dbReference type="InterPro" id="IPR027417">
    <property type="entry name" value="P-loop_NTPase"/>
</dbReference>
<protein>
    <submittedName>
        <fullName evidence="14">Peptidase</fullName>
    </submittedName>
</protein>
<feature type="domain" description="ABC transporter" evidence="12">
    <location>
        <begin position="338"/>
        <end position="573"/>
    </location>
</feature>
<dbReference type="PROSITE" id="PS00211">
    <property type="entry name" value="ABC_TRANSPORTER_1"/>
    <property type="match status" value="1"/>
</dbReference>
<evidence type="ECO:0000313" key="15">
    <source>
        <dbReference type="Proteomes" id="UP000182060"/>
    </source>
</evidence>
<dbReference type="InterPro" id="IPR011527">
    <property type="entry name" value="ABC1_TM_dom"/>
</dbReference>
<dbReference type="GO" id="GO:0140359">
    <property type="term" value="F:ABC-type transporter activity"/>
    <property type="evidence" value="ECO:0007669"/>
    <property type="project" value="InterPro"/>
</dbReference>
<reference evidence="14" key="1">
    <citation type="journal article" date="2017" name="Appl. Environ. Microbiol.">
        <title>Microdiversification of a pelagic Polynucleobacter species is mainly driven by acquisition of genomic islands from a partially interspecific gene pool.</title>
        <authorList>
            <person name="Hoetzinger M."/>
            <person name="Hahn M.W."/>
            <person name="Jezberova J."/>
            <person name="Schmidt J."/>
            <person name="Koll U."/>
        </authorList>
    </citation>
    <scope>NUCLEOTIDE SEQUENCE</scope>
    <source>
        <strain evidence="14">MWH-RechtKol4</strain>
    </source>
</reference>